<dbReference type="GeneID" id="85409903"/>
<feature type="region of interest" description="Disordered" evidence="1">
    <location>
        <begin position="61"/>
        <end position="95"/>
    </location>
</feature>
<evidence type="ECO:0000313" key="2">
    <source>
        <dbReference type="EMBL" id="KAK1493020.1"/>
    </source>
</evidence>
<keyword evidence="3" id="KW-1185">Reference proteome</keyword>
<comment type="caution">
    <text evidence="2">The sequence shown here is derived from an EMBL/GenBank/DDBJ whole genome shotgun (WGS) entry which is preliminary data.</text>
</comment>
<proteinExistence type="predicted"/>
<gene>
    <name evidence="2" type="ORF">CTAM01_09647</name>
</gene>
<accession>A0ABQ9R356</accession>
<dbReference type="RefSeq" id="XP_060379734.1">
    <property type="nucleotide sequence ID" value="XM_060525665.1"/>
</dbReference>
<reference evidence="2 3" key="1">
    <citation type="submission" date="2016-10" db="EMBL/GenBank/DDBJ databases">
        <title>The genome sequence of Colletotrichum fioriniae PJ7.</title>
        <authorList>
            <person name="Baroncelli R."/>
        </authorList>
    </citation>
    <scope>NUCLEOTIDE SEQUENCE [LARGE SCALE GENOMIC DNA]</scope>
    <source>
        <strain evidence="2 3">Tom-12</strain>
    </source>
</reference>
<feature type="compositionally biased region" description="Basic and acidic residues" evidence="1">
    <location>
        <begin position="84"/>
        <end position="95"/>
    </location>
</feature>
<name>A0ABQ9R356_9PEZI</name>
<protein>
    <submittedName>
        <fullName evidence="2">Uncharacterized protein</fullName>
    </submittedName>
</protein>
<dbReference type="Proteomes" id="UP001227543">
    <property type="component" value="Unassembled WGS sequence"/>
</dbReference>
<dbReference type="EMBL" id="MLFU01000039">
    <property type="protein sequence ID" value="KAK1493020.1"/>
    <property type="molecule type" value="Genomic_DNA"/>
</dbReference>
<evidence type="ECO:0000313" key="3">
    <source>
        <dbReference type="Proteomes" id="UP001227543"/>
    </source>
</evidence>
<organism evidence="2 3">
    <name type="scientific">Colletotrichum tamarilloi</name>
    <dbReference type="NCBI Taxonomy" id="1209934"/>
    <lineage>
        <taxon>Eukaryota</taxon>
        <taxon>Fungi</taxon>
        <taxon>Dikarya</taxon>
        <taxon>Ascomycota</taxon>
        <taxon>Pezizomycotina</taxon>
        <taxon>Sordariomycetes</taxon>
        <taxon>Hypocreomycetidae</taxon>
        <taxon>Glomerellales</taxon>
        <taxon>Glomerellaceae</taxon>
        <taxon>Colletotrichum</taxon>
        <taxon>Colletotrichum acutatum species complex</taxon>
    </lineage>
</organism>
<evidence type="ECO:0000256" key="1">
    <source>
        <dbReference type="SAM" id="MobiDB-lite"/>
    </source>
</evidence>
<sequence>MGMDPYFDDDTEYCCCYCYFSCPLSTPVFLDKPFPSCEDDGFDPQTVITIPSRSAEEGRCLQRQAQNPQENGVGARFACRAKRNSPDAGRRGRRQ</sequence>